<dbReference type="Gene3D" id="1.10.420.10">
    <property type="entry name" value="Peroxidase, domain 2"/>
    <property type="match status" value="1"/>
</dbReference>
<evidence type="ECO:0000256" key="4">
    <source>
        <dbReference type="ARBA" id="ARBA00023002"/>
    </source>
</evidence>
<dbReference type="KEGG" id="tps:THAPS_23496"/>
<dbReference type="GO" id="GO:0000302">
    <property type="term" value="P:response to reactive oxygen species"/>
    <property type="evidence" value="ECO:0000318"/>
    <property type="project" value="GO_Central"/>
</dbReference>
<evidence type="ECO:0000256" key="1">
    <source>
        <dbReference type="ARBA" id="ARBA00022559"/>
    </source>
</evidence>
<evidence type="ECO:0000259" key="9">
    <source>
        <dbReference type="Pfam" id="PF00141"/>
    </source>
</evidence>
<dbReference type="PaxDb" id="35128-Thaps23496"/>
<dbReference type="GO" id="GO:0020037">
    <property type="term" value="F:heme binding"/>
    <property type="evidence" value="ECO:0007669"/>
    <property type="project" value="InterPro"/>
</dbReference>
<accession>B5YN75</accession>
<dbReference type="FunFam" id="1.10.520.10:FF:000024">
    <property type="entry name" value="Predicted protein"/>
    <property type="match status" value="1"/>
</dbReference>
<organism evidence="10 11">
    <name type="scientific">Thalassiosira pseudonana</name>
    <name type="common">Marine diatom</name>
    <name type="synonym">Cyclotella nana</name>
    <dbReference type="NCBI Taxonomy" id="35128"/>
    <lineage>
        <taxon>Eukaryota</taxon>
        <taxon>Sar</taxon>
        <taxon>Stramenopiles</taxon>
        <taxon>Ochrophyta</taxon>
        <taxon>Bacillariophyta</taxon>
        <taxon>Coscinodiscophyceae</taxon>
        <taxon>Thalassiosirophycidae</taxon>
        <taxon>Thalassiosirales</taxon>
        <taxon>Thalassiosiraceae</taxon>
        <taxon>Thalassiosira</taxon>
    </lineage>
</organism>
<keyword evidence="8" id="KW-1133">Transmembrane helix</keyword>
<dbReference type="GO" id="GO:0046872">
    <property type="term" value="F:metal ion binding"/>
    <property type="evidence" value="ECO:0007669"/>
    <property type="project" value="UniProtKB-KW"/>
</dbReference>
<dbReference type="AlphaFoldDB" id="B5YN75"/>
<feature type="domain" description="Plant heme peroxidase family profile" evidence="9">
    <location>
        <begin position="401"/>
        <end position="554"/>
    </location>
</feature>
<dbReference type="HOGENOM" id="CLU_420111_0_0_1"/>
<keyword evidence="11" id="KW-1185">Reference proteome</keyword>
<feature type="region of interest" description="Disordered" evidence="7">
    <location>
        <begin position="289"/>
        <end position="311"/>
    </location>
</feature>
<evidence type="ECO:0000256" key="6">
    <source>
        <dbReference type="RuleBase" id="RU004241"/>
    </source>
</evidence>
<dbReference type="PANTHER" id="PTHR31356:SF36">
    <property type="entry name" value="L-ASCORBATE PEROXIDASE 3"/>
    <property type="match status" value="1"/>
</dbReference>
<gene>
    <name evidence="10" type="ORF">THAPS_23496</name>
</gene>
<feature type="compositionally biased region" description="Low complexity" evidence="7">
    <location>
        <begin position="154"/>
        <end position="185"/>
    </location>
</feature>
<dbReference type="OMA" id="FYNAYTE"/>
<evidence type="ECO:0000313" key="10">
    <source>
        <dbReference type="EMBL" id="ACI64585.1"/>
    </source>
</evidence>
<dbReference type="InterPro" id="IPR002016">
    <property type="entry name" value="Haem_peroxidase"/>
</dbReference>
<dbReference type="FunFam" id="1.10.420.10:FF:000022">
    <property type="entry name" value="Predicted protein"/>
    <property type="match status" value="1"/>
</dbReference>
<dbReference type="GO" id="GO:0004601">
    <property type="term" value="F:peroxidase activity"/>
    <property type="evidence" value="ECO:0000318"/>
    <property type="project" value="GO_Central"/>
</dbReference>
<dbReference type="InterPro" id="IPR010255">
    <property type="entry name" value="Haem_peroxidase_sf"/>
</dbReference>
<dbReference type="Proteomes" id="UP000001449">
    <property type="component" value="Chromosome 7"/>
</dbReference>
<keyword evidence="8" id="KW-0472">Membrane</keyword>
<feature type="transmembrane region" description="Helical" evidence="8">
    <location>
        <begin position="69"/>
        <end position="90"/>
    </location>
</feature>
<evidence type="ECO:0000256" key="8">
    <source>
        <dbReference type="SAM" id="Phobius"/>
    </source>
</evidence>
<keyword evidence="4" id="KW-0560">Oxidoreductase</keyword>
<evidence type="ECO:0000313" key="11">
    <source>
        <dbReference type="Proteomes" id="UP000001449"/>
    </source>
</evidence>
<dbReference type="CDD" id="cd00314">
    <property type="entry name" value="plant_peroxidase_like"/>
    <property type="match status" value="1"/>
</dbReference>
<sequence>MKRFEFANSADGEDDGVEIEDVDLVIFQSPSTAVVDTDDEVDGRSLSPSISFSSSSVVNLDSTSNRKKYVSVTIAAILLIISGVIVVTVVNNKSAVSTATTSTTSSATDLYEKCLREERERQSMTQTPSFASSFAPSLSASPSAALSLAPSVSRKPSAAPSAAPSTSGIPSLHPSYPASVSSNPSSTPPTTSPAPTNTLDIVDPVDNGDFSANTTAQTDASATSSTNSNVAVDLDNDYDTFMLFDDDLLGKRRTLRGSSSQETRRLVCDELLQASVPITQPVTPVTTATVTTTPAPTASPTTAAPTSTSAPTSQCFSTSTYDAIDADIATLKESIPDSIERSHFLGGIVRLAAHDFMDFDRTSDNSFGSDGCFESDMIPNAGLPSIWCEGCLLTLLYEDKYRHLSRADFWIASANAVIRQTSINNALDLKGVFAWGRVDAESCSGSSNRLPAPTGCAQTEAAFITRMGLEWIDAVALMGAHSLGRGSIDFSGHEGVWVANADEAQIFDKRYYEEIYSNSWRPRVGERTQNWTTGPPNSDDPNPRLMLNTDICLVYDIDESVDCCTRTDQFFPEGGTECLTDELASRQCPFYSQSSSRIEAVDAVEEMLGGELPNSNNDPFYNAYTEAWVKATENGWDNLLPLAESCDGQSLFS</sequence>
<dbReference type="GO" id="GO:0034599">
    <property type="term" value="P:cellular response to oxidative stress"/>
    <property type="evidence" value="ECO:0000318"/>
    <property type="project" value="GO_Central"/>
</dbReference>
<feature type="region of interest" description="Disordered" evidence="7">
    <location>
        <begin position="154"/>
        <end position="231"/>
    </location>
</feature>
<dbReference type="RefSeq" id="XP_002295868.1">
    <property type="nucleotide sequence ID" value="XM_002295832.1"/>
</dbReference>
<evidence type="ECO:0000256" key="2">
    <source>
        <dbReference type="ARBA" id="ARBA00022617"/>
    </source>
</evidence>
<dbReference type="InParanoid" id="B5YN75"/>
<dbReference type="EMBL" id="CP001160">
    <property type="protein sequence ID" value="ACI64585.1"/>
    <property type="molecule type" value="Genomic_DNA"/>
</dbReference>
<keyword evidence="1" id="KW-0575">Peroxidase</keyword>
<evidence type="ECO:0000256" key="7">
    <source>
        <dbReference type="SAM" id="MobiDB-lite"/>
    </source>
</evidence>
<proteinExistence type="inferred from homology"/>
<keyword evidence="5" id="KW-0408">Iron</keyword>
<comment type="similarity">
    <text evidence="6">Belongs to the peroxidase family.</text>
</comment>
<keyword evidence="8" id="KW-0812">Transmembrane</keyword>
<dbReference type="GeneID" id="7444157"/>
<name>B5YN75_THAPS</name>
<dbReference type="Gene3D" id="1.10.520.10">
    <property type="match status" value="1"/>
</dbReference>
<feature type="compositionally biased region" description="Low complexity" evidence="7">
    <location>
        <begin position="211"/>
        <end position="231"/>
    </location>
</feature>
<dbReference type="SUPFAM" id="SSF48113">
    <property type="entry name" value="Heme-dependent peroxidases"/>
    <property type="match status" value="1"/>
</dbReference>
<dbReference type="Pfam" id="PF00141">
    <property type="entry name" value="peroxidase"/>
    <property type="match status" value="1"/>
</dbReference>
<dbReference type="InterPro" id="IPR019793">
    <property type="entry name" value="Peroxidases_heam-ligand_BS"/>
</dbReference>
<evidence type="ECO:0000256" key="5">
    <source>
        <dbReference type="ARBA" id="ARBA00023004"/>
    </source>
</evidence>
<keyword evidence="2" id="KW-0349">Heme</keyword>
<dbReference type="PROSITE" id="PS00435">
    <property type="entry name" value="PEROXIDASE_1"/>
    <property type="match status" value="1"/>
</dbReference>
<dbReference type="PANTHER" id="PTHR31356">
    <property type="entry name" value="THYLAKOID LUMENAL 29 KDA PROTEIN, CHLOROPLASTIC-RELATED"/>
    <property type="match status" value="1"/>
</dbReference>
<dbReference type="InterPro" id="IPR044831">
    <property type="entry name" value="Ccp1-like"/>
</dbReference>
<keyword evidence="3" id="KW-0479">Metal-binding</keyword>
<reference evidence="10 11" key="1">
    <citation type="journal article" date="2004" name="Science">
        <title>The genome of the diatom Thalassiosira pseudonana: ecology, evolution, and metabolism.</title>
        <authorList>
            <person name="Armbrust E.V."/>
            <person name="Berges J.A."/>
            <person name="Bowler C."/>
            <person name="Green B.R."/>
            <person name="Martinez D."/>
            <person name="Putnam N.H."/>
            <person name="Zhou S."/>
            <person name="Allen A.E."/>
            <person name="Apt K.E."/>
            <person name="Bechner M."/>
            <person name="Brzezinski M.A."/>
            <person name="Chaal B.K."/>
            <person name="Chiovitti A."/>
            <person name="Davis A.K."/>
            <person name="Demarest M.S."/>
            <person name="Detter J.C."/>
            <person name="Glavina T."/>
            <person name="Goodstein D."/>
            <person name="Hadi M.Z."/>
            <person name="Hellsten U."/>
            <person name="Hildebrand M."/>
            <person name="Jenkins B.D."/>
            <person name="Jurka J."/>
            <person name="Kapitonov V.V."/>
            <person name="Kroger N."/>
            <person name="Lau W.W."/>
            <person name="Lane T.W."/>
            <person name="Larimer F.W."/>
            <person name="Lippmeier J.C."/>
            <person name="Lucas S."/>
            <person name="Medina M."/>
            <person name="Montsant A."/>
            <person name="Obornik M."/>
            <person name="Parker M.S."/>
            <person name="Palenik B."/>
            <person name="Pazour G.J."/>
            <person name="Richardson P.M."/>
            <person name="Rynearson T.A."/>
            <person name="Saito M.A."/>
            <person name="Schwartz D.C."/>
            <person name="Thamatrakoln K."/>
            <person name="Valentin K."/>
            <person name="Vardi A."/>
            <person name="Wilkerson F.P."/>
            <person name="Rokhsar D.S."/>
        </authorList>
    </citation>
    <scope>NUCLEOTIDE SEQUENCE [LARGE SCALE GENOMIC DNA]</scope>
    <source>
        <strain evidence="10 11">CCMP1335</strain>
    </source>
</reference>
<protein>
    <recommendedName>
        <fullName evidence="9">Plant heme peroxidase family profile domain-containing protein</fullName>
    </recommendedName>
</protein>
<evidence type="ECO:0000256" key="3">
    <source>
        <dbReference type="ARBA" id="ARBA00022723"/>
    </source>
</evidence>
<reference evidence="10 11" key="2">
    <citation type="journal article" date="2008" name="Nature">
        <title>The Phaeodactylum genome reveals the evolutionary history of diatom genomes.</title>
        <authorList>
            <person name="Bowler C."/>
            <person name="Allen A.E."/>
            <person name="Badger J.H."/>
            <person name="Grimwood J."/>
            <person name="Jabbari K."/>
            <person name="Kuo A."/>
            <person name="Maheswari U."/>
            <person name="Martens C."/>
            <person name="Maumus F."/>
            <person name="Otillar R.P."/>
            <person name="Rayko E."/>
            <person name="Salamov A."/>
            <person name="Vandepoele K."/>
            <person name="Beszteri B."/>
            <person name="Gruber A."/>
            <person name="Heijde M."/>
            <person name="Katinka M."/>
            <person name="Mock T."/>
            <person name="Valentin K."/>
            <person name="Verret F."/>
            <person name="Berges J.A."/>
            <person name="Brownlee C."/>
            <person name="Cadoret J.P."/>
            <person name="Chiovitti A."/>
            <person name="Choi C.J."/>
            <person name="Coesel S."/>
            <person name="De Martino A."/>
            <person name="Detter J.C."/>
            <person name="Durkin C."/>
            <person name="Falciatore A."/>
            <person name="Fournet J."/>
            <person name="Haruta M."/>
            <person name="Huysman M.J."/>
            <person name="Jenkins B.D."/>
            <person name="Jiroutova K."/>
            <person name="Jorgensen R.E."/>
            <person name="Joubert Y."/>
            <person name="Kaplan A."/>
            <person name="Kroger N."/>
            <person name="Kroth P.G."/>
            <person name="La Roche J."/>
            <person name="Lindquist E."/>
            <person name="Lommer M."/>
            <person name="Martin-Jezequel V."/>
            <person name="Lopez P.J."/>
            <person name="Lucas S."/>
            <person name="Mangogna M."/>
            <person name="McGinnis K."/>
            <person name="Medlin L.K."/>
            <person name="Montsant A."/>
            <person name="Oudot-Le Secq M.P."/>
            <person name="Napoli C."/>
            <person name="Obornik M."/>
            <person name="Parker M.S."/>
            <person name="Petit J.L."/>
            <person name="Porcel B.M."/>
            <person name="Poulsen N."/>
            <person name="Robison M."/>
            <person name="Rychlewski L."/>
            <person name="Rynearson T.A."/>
            <person name="Schmutz J."/>
            <person name="Shapiro H."/>
            <person name="Siaut M."/>
            <person name="Stanley M."/>
            <person name="Sussman M.R."/>
            <person name="Taylor A.R."/>
            <person name="Vardi A."/>
            <person name="von Dassow P."/>
            <person name="Vyverman W."/>
            <person name="Willis A."/>
            <person name="Wyrwicz L.S."/>
            <person name="Rokhsar D.S."/>
            <person name="Weissenbach J."/>
            <person name="Armbrust E.V."/>
            <person name="Green B.R."/>
            <person name="Van de Peer Y."/>
            <person name="Grigoriev I.V."/>
        </authorList>
    </citation>
    <scope>NUCLEOTIDE SEQUENCE [LARGE SCALE GENOMIC DNA]</scope>
    <source>
        <strain evidence="10 11">CCMP1335</strain>
    </source>
</reference>
<dbReference type="GO" id="GO:0042744">
    <property type="term" value="P:hydrogen peroxide catabolic process"/>
    <property type="evidence" value="ECO:0000318"/>
    <property type="project" value="GO_Central"/>
</dbReference>